<dbReference type="CDD" id="cd06464">
    <property type="entry name" value="ACD_sHsps-like"/>
    <property type="match status" value="1"/>
</dbReference>
<dbReference type="PROSITE" id="PS01031">
    <property type="entry name" value="SHSP"/>
    <property type="match status" value="1"/>
</dbReference>
<reference evidence="5 6" key="1">
    <citation type="submission" date="2017-04" db="EMBL/GenBank/DDBJ databases">
        <authorList>
            <person name="Afonso C.L."/>
            <person name="Miller P.J."/>
            <person name="Scott M.A."/>
            <person name="Spackman E."/>
            <person name="Goraichik I."/>
            <person name="Dimitrov K.M."/>
            <person name="Suarez D.L."/>
            <person name="Swayne D.E."/>
        </authorList>
    </citation>
    <scope>NUCLEOTIDE SEQUENCE [LARGE SCALE GENOMIC DNA]</scope>
    <source>
        <strain evidence="5 6">USBA 355</strain>
    </source>
</reference>
<feature type="compositionally biased region" description="Polar residues" evidence="3">
    <location>
        <begin position="1"/>
        <end position="17"/>
    </location>
</feature>
<dbReference type="RefSeq" id="WP_159460089.1">
    <property type="nucleotide sequence ID" value="NZ_FWZX01000002.1"/>
</dbReference>
<dbReference type="AlphaFoldDB" id="A0A1Y6B8H9"/>
<protein>
    <submittedName>
        <fullName evidence="5">HSP20 family protein</fullName>
    </submittedName>
</protein>
<evidence type="ECO:0000313" key="5">
    <source>
        <dbReference type="EMBL" id="SME97017.1"/>
    </source>
</evidence>
<dbReference type="InterPro" id="IPR002068">
    <property type="entry name" value="A-crystallin/Hsp20_dom"/>
</dbReference>
<gene>
    <name evidence="5" type="ORF">SAMN05428998_10243</name>
</gene>
<accession>A0A1Y6B8H9</accession>
<dbReference type="PANTHER" id="PTHR11527">
    <property type="entry name" value="HEAT-SHOCK PROTEIN 20 FAMILY MEMBER"/>
    <property type="match status" value="1"/>
</dbReference>
<dbReference type="SUPFAM" id="SSF49764">
    <property type="entry name" value="HSP20-like chaperones"/>
    <property type="match status" value="1"/>
</dbReference>
<proteinExistence type="inferred from homology"/>
<evidence type="ECO:0000256" key="1">
    <source>
        <dbReference type="PROSITE-ProRule" id="PRU00285"/>
    </source>
</evidence>
<evidence type="ECO:0000259" key="4">
    <source>
        <dbReference type="PROSITE" id="PS01031"/>
    </source>
</evidence>
<comment type="similarity">
    <text evidence="1 2">Belongs to the small heat shock protein (HSP20) family.</text>
</comment>
<dbReference type="STRING" id="560819.SAMN05428998_10243"/>
<dbReference type="EMBL" id="FWZX01000002">
    <property type="protein sequence ID" value="SME97017.1"/>
    <property type="molecule type" value="Genomic_DNA"/>
</dbReference>
<sequence>MSDTSKTGGKTPATSGGINPMTAWRSQMDRAFEDFFRGWGLPGFAQPLEMASASRAMIAPRIDVRESDGTVEISAELPGMADKDVKVTVHEGVLTIEGEKKEESESREADVWLSERHYGSFRRSFSLPDTLDAEKVAARFDKGVLKVTLPKKAGGAKPQPRSIPIG</sequence>
<dbReference type="Proteomes" id="UP000192917">
    <property type="component" value="Unassembled WGS sequence"/>
</dbReference>
<dbReference type="InterPro" id="IPR008978">
    <property type="entry name" value="HSP20-like_chaperone"/>
</dbReference>
<feature type="region of interest" description="Disordered" evidence="3">
    <location>
        <begin position="1"/>
        <end position="22"/>
    </location>
</feature>
<evidence type="ECO:0000256" key="2">
    <source>
        <dbReference type="RuleBase" id="RU003616"/>
    </source>
</evidence>
<dbReference type="Pfam" id="PF00011">
    <property type="entry name" value="HSP20"/>
    <property type="match status" value="1"/>
</dbReference>
<feature type="domain" description="SHSP" evidence="4">
    <location>
        <begin position="53"/>
        <end position="166"/>
    </location>
</feature>
<dbReference type="InterPro" id="IPR031107">
    <property type="entry name" value="Small_HSP"/>
</dbReference>
<organism evidence="5 6">
    <name type="scientific">Tistlia consotensis USBA 355</name>
    <dbReference type="NCBI Taxonomy" id="560819"/>
    <lineage>
        <taxon>Bacteria</taxon>
        <taxon>Pseudomonadati</taxon>
        <taxon>Pseudomonadota</taxon>
        <taxon>Alphaproteobacteria</taxon>
        <taxon>Rhodospirillales</taxon>
        <taxon>Rhodovibrionaceae</taxon>
        <taxon>Tistlia</taxon>
    </lineage>
</organism>
<dbReference type="Gene3D" id="2.60.40.790">
    <property type="match status" value="1"/>
</dbReference>
<keyword evidence="6" id="KW-1185">Reference proteome</keyword>
<evidence type="ECO:0000256" key="3">
    <source>
        <dbReference type="SAM" id="MobiDB-lite"/>
    </source>
</evidence>
<evidence type="ECO:0000313" key="6">
    <source>
        <dbReference type="Proteomes" id="UP000192917"/>
    </source>
</evidence>
<name>A0A1Y6B8H9_9PROT</name>